<dbReference type="Gene3D" id="1.20.1250.20">
    <property type="entry name" value="MFS general substrate transporter like domains"/>
    <property type="match status" value="1"/>
</dbReference>
<evidence type="ECO:0000256" key="7">
    <source>
        <dbReference type="RuleBase" id="RU003346"/>
    </source>
</evidence>
<evidence type="ECO:0000256" key="1">
    <source>
        <dbReference type="ARBA" id="ARBA00004141"/>
    </source>
</evidence>
<comment type="subcellular location">
    <subcellularLocation>
        <location evidence="1">Membrane</location>
        <topology evidence="1">Multi-pass membrane protein</topology>
    </subcellularLocation>
</comment>
<evidence type="ECO:0000256" key="8">
    <source>
        <dbReference type="SAM" id="MobiDB-lite"/>
    </source>
</evidence>
<dbReference type="AlphaFoldDB" id="A0A6A6GUD0"/>
<keyword evidence="4 9" id="KW-0812">Transmembrane</keyword>
<evidence type="ECO:0000256" key="2">
    <source>
        <dbReference type="ARBA" id="ARBA00010992"/>
    </source>
</evidence>
<dbReference type="InterPro" id="IPR003663">
    <property type="entry name" value="Sugar/inositol_transpt"/>
</dbReference>
<keyword evidence="5 9" id="KW-1133">Transmembrane helix</keyword>
<evidence type="ECO:0000256" key="5">
    <source>
        <dbReference type="ARBA" id="ARBA00022989"/>
    </source>
</evidence>
<evidence type="ECO:0000313" key="12">
    <source>
        <dbReference type="Proteomes" id="UP000800092"/>
    </source>
</evidence>
<protein>
    <submittedName>
        <fullName evidence="11">General substrate transporter</fullName>
    </submittedName>
</protein>
<dbReference type="EMBL" id="ML991867">
    <property type="protein sequence ID" value="KAF2229335.1"/>
    <property type="molecule type" value="Genomic_DNA"/>
</dbReference>
<dbReference type="SUPFAM" id="SSF103473">
    <property type="entry name" value="MFS general substrate transporter"/>
    <property type="match status" value="1"/>
</dbReference>
<dbReference type="Pfam" id="PF00083">
    <property type="entry name" value="Sugar_tr"/>
    <property type="match status" value="1"/>
</dbReference>
<dbReference type="GO" id="GO:0005351">
    <property type="term" value="F:carbohydrate:proton symporter activity"/>
    <property type="evidence" value="ECO:0007669"/>
    <property type="project" value="TreeGrafter"/>
</dbReference>
<dbReference type="PANTHER" id="PTHR48022">
    <property type="entry name" value="PLASTIDIC GLUCOSE TRANSPORTER 4"/>
    <property type="match status" value="1"/>
</dbReference>
<accession>A0A6A6GUD0</accession>
<organism evidence="11 12">
    <name type="scientific">Viridothelium virens</name>
    <name type="common">Speckled blister lichen</name>
    <name type="synonym">Trypethelium virens</name>
    <dbReference type="NCBI Taxonomy" id="1048519"/>
    <lineage>
        <taxon>Eukaryota</taxon>
        <taxon>Fungi</taxon>
        <taxon>Dikarya</taxon>
        <taxon>Ascomycota</taxon>
        <taxon>Pezizomycotina</taxon>
        <taxon>Dothideomycetes</taxon>
        <taxon>Dothideomycetes incertae sedis</taxon>
        <taxon>Trypetheliales</taxon>
        <taxon>Trypetheliaceae</taxon>
        <taxon>Viridothelium</taxon>
    </lineage>
</organism>
<evidence type="ECO:0000256" key="6">
    <source>
        <dbReference type="ARBA" id="ARBA00023136"/>
    </source>
</evidence>
<dbReference type="FunFam" id="1.20.1250.20:FF:000061">
    <property type="entry name" value="MFS sugar transporter"/>
    <property type="match status" value="1"/>
</dbReference>
<evidence type="ECO:0000256" key="4">
    <source>
        <dbReference type="ARBA" id="ARBA00022692"/>
    </source>
</evidence>
<evidence type="ECO:0000259" key="10">
    <source>
        <dbReference type="PROSITE" id="PS50850"/>
    </source>
</evidence>
<keyword evidence="6 9" id="KW-0472">Membrane</keyword>
<dbReference type="Proteomes" id="UP000800092">
    <property type="component" value="Unassembled WGS sequence"/>
</dbReference>
<dbReference type="InterPro" id="IPR020846">
    <property type="entry name" value="MFS_dom"/>
</dbReference>
<feature type="transmembrane region" description="Helical" evidence="9">
    <location>
        <begin position="313"/>
        <end position="337"/>
    </location>
</feature>
<dbReference type="GO" id="GO:0016020">
    <property type="term" value="C:membrane"/>
    <property type="evidence" value="ECO:0007669"/>
    <property type="project" value="UniProtKB-SubCell"/>
</dbReference>
<keyword evidence="3 7" id="KW-0813">Transport</keyword>
<dbReference type="PROSITE" id="PS50850">
    <property type="entry name" value="MFS"/>
    <property type="match status" value="1"/>
</dbReference>
<dbReference type="PANTHER" id="PTHR48022:SF68">
    <property type="entry name" value="MAJOR FACILITATOR SUPERFAMILY (MFS) PROFILE DOMAIN-CONTAINING PROTEIN-RELATED"/>
    <property type="match status" value="1"/>
</dbReference>
<sequence length="557" mass="61623">MSLAKKYYGLTGTSLNVAVGTIAGLDFLLFGYDQGVMGALLTLPTFTRYFPQIDTQDAPADRKTHIAVIQGLVVGAYTLGCFFGALTTIYLGDRLGRRRMIFLGSFIMVIGAILQCSSYGLPQFIVGRVVTGFGNGMNTSTVPMWQSETSKAHHRGQLVMVEGAMITGGICISYWIDFGMSFAKKSTASWRFPIAFQIVFALIILATVTRLPESPRWLILKGRENEAMDVLAALSNLGPDDPYVHNEFTAIKDTVLEASKFGFRDLFTMDENRNFHRVVLAYVNQMFQQISGINLITYYAETVFEEYIGLDPFISRILAACNGTEYFLASWIAVALVERSGRRTLMLIGAAGMSASMAILAGATSHKGHGTGILAATFLFVFNTFFAIGWLGMTWLYPAEIVPLRIRAPSNALSTSANWIFNWLIVVITPIAFANIGYKTYIIFCVINAFIFPVVYFFYPETAYRSLEEMDSIFMKTDSIFTAVKVAKEEPRRYGKNGELLLSYEDTDLHMRAERRKSSVAAERRRSGKGGGNGYLEGIEKDADVSPDGHAGVIEKA</sequence>
<name>A0A6A6GUD0_VIRVR</name>
<dbReference type="InterPro" id="IPR036259">
    <property type="entry name" value="MFS_trans_sf"/>
</dbReference>
<feature type="transmembrane region" description="Helical" evidence="9">
    <location>
        <begin position="188"/>
        <end position="208"/>
    </location>
</feature>
<dbReference type="InterPro" id="IPR050360">
    <property type="entry name" value="MFS_Sugar_Transporters"/>
</dbReference>
<feature type="region of interest" description="Disordered" evidence="8">
    <location>
        <begin position="514"/>
        <end position="557"/>
    </location>
</feature>
<feature type="transmembrane region" description="Helical" evidence="9">
    <location>
        <begin position="101"/>
        <end position="121"/>
    </location>
</feature>
<feature type="transmembrane region" description="Helical" evidence="9">
    <location>
        <begin position="440"/>
        <end position="459"/>
    </location>
</feature>
<feature type="transmembrane region" description="Helical" evidence="9">
    <location>
        <begin position="373"/>
        <end position="397"/>
    </location>
</feature>
<feature type="transmembrane region" description="Helical" evidence="9">
    <location>
        <begin position="7"/>
        <end position="32"/>
    </location>
</feature>
<comment type="similarity">
    <text evidence="2 7">Belongs to the major facilitator superfamily. Sugar transporter (TC 2.A.1.1) family.</text>
</comment>
<proteinExistence type="inferred from homology"/>
<feature type="transmembrane region" description="Helical" evidence="9">
    <location>
        <begin position="344"/>
        <end position="361"/>
    </location>
</feature>
<evidence type="ECO:0000256" key="3">
    <source>
        <dbReference type="ARBA" id="ARBA00022448"/>
    </source>
</evidence>
<feature type="transmembrane region" description="Helical" evidence="9">
    <location>
        <begin position="417"/>
        <end position="434"/>
    </location>
</feature>
<dbReference type="OrthoDB" id="6612291at2759"/>
<dbReference type="InterPro" id="IPR005828">
    <property type="entry name" value="MFS_sugar_transport-like"/>
</dbReference>
<feature type="transmembrane region" description="Helical" evidence="9">
    <location>
        <begin position="66"/>
        <end position="89"/>
    </location>
</feature>
<evidence type="ECO:0000256" key="9">
    <source>
        <dbReference type="SAM" id="Phobius"/>
    </source>
</evidence>
<dbReference type="PRINTS" id="PR00171">
    <property type="entry name" value="SUGRTRNSPORT"/>
</dbReference>
<evidence type="ECO:0000313" key="11">
    <source>
        <dbReference type="EMBL" id="KAF2229335.1"/>
    </source>
</evidence>
<gene>
    <name evidence="11" type="ORF">EV356DRAFT_456049</name>
</gene>
<dbReference type="NCBIfam" id="TIGR00879">
    <property type="entry name" value="SP"/>
    <property type="match status" value="1"/>
</dbReference>
<feature type="domain" description="Major facilitator superfamily (MFS) profile" evidence="10">
    <location>
        <begin position="19"/>
        <end position="463"/>
    </location>
</feature>
<keyword evidence="12" id="KW-1185">Reference proteome</keyword>
<reference evidence="11" key="1">
    <citation type="journal article" date="2020" name="Stud. Mycol.">
        <title>101 Dothideomycetes genomes: a test case for predicting lifestyles and emergence of pathogens.</title>
        <authorList>
            <person name="Haridas S."/>
            <person name="Albert R."/>
            <person name="Binder M."/>
            <person name="Bloem J."/>
            <person name="Labutti K."/>
            <person name="Salamov A."/>
            <person name="Andreopoulos B."/>
            <person name="Baker S."/>
            <person name="Barry K."/>
            <person name="Bills G."/>
            <person name="Bluhm B."/>
            <person name="Cannon C."/>
            <person name="Castanera R."/>
            <person name="Culley D."/>
            <person name="Daum C."/>
            <person name="Ezra D."/>
            <person name="Gonzalez J."/>
            <person name="Henrissat B."/>
            <person name="Kuo A."/>
            <person name="Liang C."/>
            <person name="Lipzen A."/>
            <person name="Lutzoni F."/>
            <person name="Magnuson J."/>
            <person name="Mondo S."/>
            <person name="Nolan M."/>
            <person name="Ohm R."/>
            <person name="Pangilinan J."/>
            <person name="Park H.-J."/>
            <person name="Ramirez L."/>
            <person name="Alfaro M."/>
            <person name="Sun H."/>
            <person name="Tritt A."/>
            <person name="Yoshinaga Y."/>
            <person name="Zwiers L.-H."/>
            <person name="Turgeon B."/>
            <person name="Goodwin S."/>
            <person name="Spatafora J."/>
            <person name="Crous P."/>
            <person name="Grigoriev I."/>
        </authorList>
    </citation>
    <scope>NUCLEOTIDE SEQUENCE</scope>
    <source>
        <strain evidence="11">Tuck. ex Michener</strain>
    </source>
</reference>